<sequence length="367" mass="39971">MGPSDVAPPKNKMLISLQGLRGAAALLVVIDHSLATLAEKAGQRVDLSVAFFIGGLGVCVFFTISGFVMVVNHHQDFQRQKVVSFVLKRVGRVIPLYYITTCIYALKLTLQGSPPDLQSLFLSVLFIPHPSSGSEYGQPVYGLGWTLQYEMFFYAIFALSLFLSLGKGITITILTFTSLVVANHLGILNNFAEINYLSQPIVLYFVAGVVLGFLKVGNWRLLRARHLSPTSLFTFATGLAVCAIWLFSTTKSNAYAPIFCISACAICMLTSERPSTGLTASLMMLIGNATYSIYLTHSFVVGPAGRLAAKFPGKMSAVLFCALTVLICSALGVFVHRFVEKPLLHAWSRATAPLLKRIYGRRAEIPA</sequence>
<dbReference type="GO" id="GO:0016747">
    <property type="term" value="F:acyltransferase activity, transferring groups other than amino-acyl groups"/>
    <property type="evidence" value="ECO:0007669"/>
    <property type="project" value="InterPro"/>
</dbReference>
<feature type="transmembrane region" description="Helical" evidence="1">
    <location>
        <begin position="196"/>
        <end position="214"/>
    </location>
</feature>
<feature type="transmembrane region" description="Helical" evidence="1">
    <location>
        <begin position="317"/>
        <end position="339"/>
    </location>
</feature>
<dbReference type="RefSeq" id="WP_332293079.1">
    <property type="nucleotide sequence ID" value="NZ_JAZIBG010000056.1"/>
</dbReference>
<name>A0AAW9QQW1_9BURK</name>
<keyword evidence="1" id="KW-0812">Transmembrane</keyword>
<feature type="transmembrane region" description="Helical" evidence="1">
    <location>
        <begin position="50"/>
        <end position="71"/>
    </location>
</feature>
<proteinExistence type="predicted"/>
<dbReference type="PANTHER" id="PTHR23028:SF131">
    <property type="entry name" value="BLR2367 PROTEIN"/>
    <property type="match status" value="1"/>
</dbReference>
<keyword evidence="1" id="KW-1133">Transmembrane helix</keyword>
<accession>A0AAW9QQW1</accession>
<reference evidence="3 4" key="1">
    <citation type="submission" date="2024-02" db="EMBL/GenBank/DDBJ databases">
        <title>Genome sequence of Aquincola sp. MAHUQ-54.</title>
        <authorList>
            <person name="Huq M.A."/>
        </authorList>
    </citation>
    <scope>NUCLEOTIDE SEQUENCE [LARGE SCALE GENOMIC DNA]</scope>
    <source>
        <strain evidence="3 4">MAHUQ-54</strain>
    </source>
</reference>
<keyword evidence="3" id="KW-0808">Transferase</keyword>
<dbReference type="EMBL" id="JAZIBG010000056">
    <property type="protein sequence ID" value="MEF7617315.1"/>
    <property type="molecule type" value="Genomic_DNA"/>
</dbReference>
<dbReference type="GO" id="GO:0000271">
    <property type="term" value="P:polysaccharide biosynthetic process"/>
    <property type="evidence" value="ECO:0007669"/>
    <property type="project" value="TreeGrafter"/>
</dbReference>
<dbReference type="AlphaFoldDB" id="A0AAW9QQW1"/>
<evidence type="ECO:0000259" key="2">
    <source>
        <dbReference type="Pfam" id="PF01757"/>
    </source>
</evidence>
<evidence type="ECO:0000313" key="3">
    <source>
        <dbReference type="EMBL" id="MEF7617315.1"/>
    </source>
</evidence>
<feature type="domain" description="Acyltransferase 3" evidence="2">
    <location>
        <begin position="15"/>
        <end position="331"/>
    </location>
</feature>
<dbReference type="GO" id="GO:0016020">
    <property type="term" value="C:membrane"/>
    <property type="evidence" value="ECO:0007669"/>
    <property type="project" value="TreeGrafter"/>
</dbReference>
<dbReference type="InterPro" id="IPR002656">
    <property type="entry name" value="Acyl_transf_3_dom"/>
</dbReference>
<feature type="transmembrane region" description="Helical" evidence="1">
    <location>
        <begin position="278"/>
        <end position="297"/>
    </location>
</feature>
<dbReference type="EC" id="2.3.-.-" evidence="3"/>
<organism evidence="3 4">
    <name type="scientific">Aquincola agrisoli</name>
    <dbReference type="NCBI Taxonomy" id="3119538"/>
    <lineage>
        <taxon>Bacteria</taxon>
        <taxon>Pseudomonadati</taxon>
        <taxon>Pseudomonadota</taxon>
        <taxon>Betaproteobacteria</taxon>
        <taxon>Burkholderiales</taxon>
        <taxon>Sphaerotilaceae</taxon>
        <taxon>Aquincola</taxon>
    </lineage>
</organism>
<feature type="transmembrane region" description="Helical" evidence="1">
    <location>
        <begin position="254"/>
        <end position="271"/>
    </location>
</feature>
<dbReference type="Proteomes" id="UP001336250">
    <property type="component" value="Unassembled WGS sequence"/>
</dbReference>
<keyword evidence="1" id="KW-0472">Membrane</keyword>
<comment type="caution">
    <text evidence="3">The sequence shown here is derived from an EMBL/GenBank/DDBJ whole genome shotgun (WGS) entry which is preliminary data.</text>
</comment>
<evidence type="ECO:0000313" key="4">
    <source>
        <dbReference type="Proteomes" id="UP001336250"/>
    </source>
</evidence>
<evidence type="ECO:0000256" key="1">
    <source>
        <dbReference type="SAM" id="Phobius"/>
    </source>
</evidence>
<feature type="transmembrane region" description="Helical" evidence="1">
    <location>
        <begin position="152"/>
        <end position="176"/>
    </location>
</feature>
<feature type="transmembrane region" description="Helical" evidence="1">
    <location>
        <begin position="226"/>
        <end position="248"/>
    </location>
</feature>
<protein>
    <submittedName>
        <fullName evidence="3">Acyltransferase</fullName>
        <ecNumber evidence="3">2.3.-.-</ecNumber>
    </submittedName>
</protein>
<keyword evidence="4" id="KW-1185">Reference proteome</keyword>
<dbReference type="InterPro" id="IPR050879">
    <property type="entry name" value="Acyltransferase_3"/>
</dbReference>
<gene>
    <name evidence="3" type="ORF">V4F39_25615</name>
</gene>
<keyword evidence="3" id="KW-0012">Acyltransferase</keyword>
<dbReference type="PANTHER" id="PTHR23028">
    <property type="entry name" value="ACETYLTRANSFERASE"/>
    <property type="match status" value="1"/>
</dbReference>
<dbReference type="Pfam" id="PF01757">
    <property type="entry name" value="Acyl_transf_3"/>
    <property type="match status" value="1"/>
</dbReference>